<accession>A0AAC9LFX0</accession>
<name>A0AAC9LFX0_9PSEU</name>
<dbReference type="KEGG" id="acad:UA74_24685"/>
<dbReference type="AlphaFoldDB" id="A0AAC9LFX0"/>
<evidence type="ECO:0000313" key="1">
    <source>
        <dbReference type="EMBL" id="APU16951.1"/>
    </source>
</evidence>
<evidence type="ECO:0000313" key="2">
    <source>
        <dbReference type="Proteomes" id="UP000185511"/>
    </source>
</evidence>
<organism evidence="1 2">
    <name type="scientific">Actinoalloteichus fjordicus</name>
    <dbReference type="NCBI Taxonomy" id="1612552"/>
    <lineage>
        <taxon>Bacteria</taxon>
        <taxon>Bacillati</taxon>
        <taxon>Actinomycetota</taxon>
        <taxon>Actinomycetes</taxon>
        <taxon>Pseudonocardiales</taxon>
        <taxon>Pseudonocardiaceae</taxon>
        <taxon>Actinoalloteichus</taxon>
    </lineage>
</organism>
<proteinExistence type="predicted"/>
<dbReference type="RefSeq" id="WP_075742398.1">
    <property type="nucleotide sequence ID" value="NZ_CP016076.1"/>
</dbReference>
<dbReference type="Proteomes" id="UP000185511">
    <property type="component" value="Chromosome"/>
</dbReference>
<reference evidence="2" key="1">
    <citation type="submission" date="2016-06" db="EMBL/GenBank/DDBJ databases">
        <title>Complete genome sequence of Actinoalloteichus fjordicus DSM 46855 (=ADI127-17), type strain of the new species Actinoalloteichus fjordicus.</title>
        <authorList>
            <person name="Ruckert C."/>
            <person name="Nouioui I."/>
            <person name="Willmese J."/>
            <person name="van Wezel G."/>
            <person name="Klenk H.-P."/>
            <person name="Kalinowski J."/>
            <person name="Zotchev S.B."/>
        </authorList>
    </citation>
    <scope>NUCLEOTIDE SEQUENCE [LARGE SCALE GENOMIC DNA]</scope>
    <source>
        <strain evidence="2">ADI127-7</strain>
    </source>
</reference>
<protein>
    <submittedName>
        <fullName evidence="1">Uncharacterized protein</fullName>
    </submittedName>
</protein>
<dbReference type="EMBL" id="CP016076">
    <property type="protein sequence ID" value="APU16951.1"/>
    <property type="molecule type" value="Genomic_DNA"/>
</dbReference>
<gene>
    <name evidence="1" type="ORF">UA74_24685</name>
</gene>
<keyword evidence="2" id="KW-1185">Reference proteome</keyword>
<sequence>MITFAAWRDGRYVPLAELLVCLGDRGLALTWQLWIEEATAHPRLADLFAASGGPAIGTLELLALTAPDLQVIDGRFLGCLDGVPTIELTAFDSTSWDVECTDERLLSRLRRRYPDAHSPSALPP</sequence>